<dbReference type="InterPro" id="IPR001610">
    <property type="entry name" value="PAC"/>
</dbReference>
<dbReference type="CDD" id="cd00130">
    <property type="entry name" value="PAS"/>
    <property type="match status" value="1"/>
</dbReference>
<dbReference type="InterPro" id="IPR004358">
    <property type="entry name" value="Sig_transdc_His_kin-like_C"/>
</dbReference>
<dbReference type="PROSITE" id="PS50110">
    <property type="entry name" value="RESPONSE_REGULATORY"/>
    <property type="match status" value="1"/>
</dbReference>
<dbReference type="EMBL" id="CP013987">
    <property type="protein sequence ID" value="ALZ83417.1"/>
    <property type="molecule type" value="Genomic_DNA"/>
</dbReference>
<keyword evidence="4 10" id="KW-0808">Transferase</keyword>
<dbReference type="GO" id="GO:0000155">
    <property type="term" value="F:phosphorelay sensor kinase activity"/>
    <property type="evidence" value="ECO:0007669"/>
    <property type="project" value="InterPro"/>
</dbReference>
<dbReference type="SUPFAM" id="SSF55874">
    <property type="entry name" value="ATPase domain of HSP90 chaperone/DNA topoisomerase II/histidine kinase"/>
    <property type="match status" value="1"/>
</dbReference>
<evidence type="ECO:0000256" key="2">
    <source>
        <dbReference type="ARBA" id="ARBA00012438"/>
    </source>
</evidence>
<feature type="domain" description="PAC" evidence="9">
    <location>
        <begin position="263"/>
        <end position="315"/>
    </location>
</feature>
<dbReference type="SUPFAM" id="SSF52172">
    <property type="entry name" value="CheY-like"/>
    <property type="match status" value="1"/>
</dbReference>
<dbReference type="InterPro" id="IPR000014">
    <property type="entry name" value="PAS"/>
</dbReference>
<organism evidence="10 11">
    <name type="scientific">Pseudomonas oryzihabitans</name>
    <dbReference type="NCBI Taxonomy" id="47885"/>
    <lineage>
        <taxon>Bacteria</taxon>
        <taxon>Pseudomonadati</taxon>
        <taxon>Pseudomonadota</taxon>
        <taxon>Gammaproteobacteria</taxon>
        <taxon>Pseudomonadales</taxon>
        <taxon>Pseudomonadaceae</taxon>
        <taxon>Pseudomonas</taxon>
    </lineage>
</organism>
<dbReference type="EC" id="2.7.13.3" evidence="2"/>
<dbReference type="SUPFAM" id="SSF47384">
    <property type="entry name" value="Homodimeric domain of signal transducing histidine kinase"/>
    <property type="match status" value="1"/>
</dbReference>
<dbReference type="Pfam" id="PF08447">
    <property type="entry name" value="PAS_3"/>
    <property type="match status" value="1"/>
</dbReference>
<evidence type="ECO:0000313" key="10">
    <source>
        <dbReference type="EMBL" id="ALZ83417.1"/>
    </source>
</evidence>
<dbReference type="InterPro" id="IPR001789">
    <property type="entry name" value="Sig_transdc_resp-reg_receiver"/>
</dbReference>
<dbReference type="InterPro" id="IPR035965">
    <property type="entry name" value="PAS-like_dom_sf"/>
</dbReference>
<dbReference type="SMART" id="SM00388">
    <property type="entry name" value="HisKA"/>
    <property type="match status" value="1"/>
</dbReference>
<dbReference type="CDD" id="cd00082">
    <property type="entry name" value="HisKA"/>
    <property type="match status" value="1"/>
</dbReference>
<sequence>MSYLESFAWETTPLGHRTCWPVALRTTYDLLMASPFAMCATWGPEQTLIYNQAYAPFLGARHPAALGQPIHEVWVELWAEIAPLIERTLAGEALHFVDKHFVMTRNGYPEDTYWSFSYSPLRDGETIVGMLNITTETTASVQAHRQRDVAEAALRRHNLTLEQELSARIDERDSARAAESSVLAAAERVQLALAAGAIIGTWYWDLPTDRFTVDEAFATHFGLDPALGRDGLSLGQVVANVHPDDQAGLAAAIADVLERGGRYAHQYRVCHRDGRYYWVEANGHVELAPDGTPLRFPGVLLDVDARRALADERDRALAELRDLTATLEQRVEERTEELRRSEEALRQSQKMEAVGQLTGGLAHDFNNLLAGISGSLDLMGLRIDQGRFTELEKYLLAAQGSAKRAAALTHRLLAFARRQTLAPEPTDVNQLIGGMLDLVQRTVGPAIQVHFISLPDNQPLLVDQSQLENALLNLCINARDAMPGGGRILIEADHHQVDTHSAPDPELAEGDYLHLSVTDTGSGMTPDVAAKAFEPFFTTKPMGQGTGLGLSMIYGFARQSGGQLRLRSIPGEGTTVCLYLPRRPAERLCEVATEDGRPCTLEGANATVLVVDDEPTVRMLVTDLLRELGYVIIEAADGAGGLEVLHSDARIDLLVTDVGLPGGMNGRQLADAARVHRPALKVLFITGFAETSLLSDGHLEPGMAILTKPFAVEALAQRVKGLVAG</sequence>
<feature type="domain" description="Histidine kinase" evidence="7">
    <location>
        <begin position="360"/>
        <end position="584"/>
    </location>
</feature>
<keyword evidence="3 5" id="KW-0597">Phosphoprotein</keyword>
<dbReference type="InterPro" id="IPR036097">
    <property type="entry name" value="HisK_dim/P_sf"/>
</dbReference>
<comment type="catalytic activity">
    <reaction evidence="1">
        <text>ATP + protein L-histidine = ADP + protein N-phospho-L-histidine.</text>
        <dbReference type="EC" id="2.7.13.3"/>
    </reaction>
</comment>
<dbReference type="InterPro" id="IPR011006">
    <property type="entry name" value="CheY-like_superfamily"/>
</dbReference>
<dbReference type="OrthoDB" id="9770473at2"/>
<feature type="domain" description="Response regulatory" evidence="8">
    <location>
        <begin position="607"/>
        <end position="723"/>
    </location>
</feature>
<feature type="coiled-coil region" evidence="6">
    <location>
        <begin position="306"/>
        <end position="351"/>
    </location>
</feature>
<dbReference type="InterPro" id="IPR003594">
    <property type="entry name" value="HATPase_dom"/>
</dbReference>
<dbReference type="Pfam" id="PF02518">
    <property type="entry name" value="HATPase_c"/>
    <property type="match status" value="1"/>
</dbReference>
<evidence type="ECO:0000256" key="1">
    <source>
        <dbReference type="ARBA" id="ARBA00000085"/>
    </source>
</evidence>
<evidence type="ECO:0000313" key="11">
    <source>
        <dbReference type="Proteomes" id="UP000064137"/>
    </source>
</evidence>
<reference evidence="10 11" key="1">
    <citation type="submission" date="2016-01" db="EMBL/GenBank/DDBJ databases">
        <title>Annotation of Pseudomonas oryzihabitans USDA-ARS-USMARC-56511.</title>
        <authorList>
            <person name="Harhay G.P."/>
            <person name="Harhay D.M."/>
            <person name="Smith T.P.L."/>
            <person name="Bono J.L."/>
            <person name="Heaton M.P."/>
            <person name="Clawson M.L."/>
            <person name="Chitko-Mckown C.G."/>
            <person name="Capik S.F."/>
            <person name="DeDonder K.D."/>
            <person name="Apley M.D."/>
            <person name="Lubbers B.V."/>
            <person name="White B.J."/>
            <person name="Larson R.L."/>
        </authorList>
    </citation>
    <scope>NUCLEOTIDE SEQUENCE [LARGE SCALE GENOMIC DNA]</scope>
    <source>
        <strain evidence="10 11">USDA-ARS-USMARC-56511</strain>
    </source>
</reference>
<feature type="modified residue" description="4-aspartylphosphate" evidence="5">
    <location>
        <position position="657"/>
    </location>
</feature>
<dbReference type="PROSITE" id="PS50113">
    <property type="entry name" value="PAC"/>
    <property type="match status" value="1"/>
</dbReference>
<dbReference type="InterPro" id="IPR013656">
    <property type="entry name" value="PAS_4"/>
</dbReference>
<dbReference type="Pfam" id="PF00072">
    <property type="entry name" value="Response_reg"/>
    <property type="match status" value="1"/>
</dbReference>
<dbReference type="PANTHER" id="PTHR43065">
    <property type="entry name" value="SENSOR HISTIDINE KINASE"/>
    <property type="match status" value="1"/>
</dbReference>
<dbReference type="Proteomes" id="UP000064137">
    <property type="component" value="Chromosome"/>
</dbReference>
<dbReference type="InterPro" id="IPR005467">
    <property type="entry name" value="His_kinase_dom"/>
</dbReference>
<gene>
    <name evidence="10" type="ORF">APT59_04065</name>
</gene>
<proteinExistence type="predicted"/>
<accession>A0A0U4XQD6</accession>
<dbReference type="SMART" id="SM00387">
    <property type="entry name" value="HATPase_c"/>
    <property type="match status" value="1"/>
</dbReference>
<dbReference type="KEGG" id="por:APT59_04065"/>
<dbReference type="PROSITE" id="PS50109">
    <property type="entry name" value="HIS_KIN"/>
    <property type="match status" value="1"/>
</dbReference>
<evidence type="ECO:0000256" key="3">
    <source>
        <dbReference type="ARBA" id="ARBA00022553"/>
    </source>
</evidence>
<dbReference type="Gene3D" id="3.30.565.10">
    <property type="entry name" value="Histidine kinase-like ATPase, C-terminal domain"/>
    <property type="match status" value="1"/>
</dbReference>
<evidence type="ECO:0000259" key="7">
    <source>
        <dbReference type="PROSITE" id="PS50109"/>
    </source>
</evidence>
<dbReference type="Pfam" id="PF08448">
    <property type="entry name" value="PAS_4"/>
    <property type="match status" value="1"/>
</dbReference>
<dbReference type="PRINTS" id="PR00344">
    <property type="entry name" value="BCTRLSENSOR"/>
</dbReference>
<name>A0A0U4XQD6_9PSED</name>
<evidence type="ECO:0000259" key="9">
    <source>
        <dbReference type="PROSITE" id="PS50113"/>
    </source>
</evidence>
<evidence type="ECO:0000256" key="5">
    <source>
        <dbReference type="PROSITE-ProRule" id="PRU00169"/>
    </source>
</evidence>
<dbReference type="InterPro" id="IPR000700">
    <property type="entry name" value="PAS-assoc_C"/>
</dbReference>
<evidence type="ECO:0000256" key="6">
    <source>
        <dbReference type="SAM" id="Coils"/>
    </source>
</evidence>
<dbReference type="InterPro" id="IPR036890">
    <property type="entry name" value="HATPase_C_sf"/>
</dbReference>
<dbReference type="InterPro" id="IPR003661">
    <property type="entry name" value="HisK_dim/P_dom"/>
</dbReference>
<keyword evidence="6" id="KW-0175">Coiled coil</keyword>
<dbReference type="PANTHER" id="PTHR43065:SF42">
    <property type="entry name" value="TWO-COMPONENT SENSOR PPRA"/>
    <property type="match status" value="1"/>
</dbReference>
<dbReference type="SMART" id="SM00086">
    <property type="entry name" value="PAC"/>
    <property type="match status" value="1"/>
</dbReference>
<dbReference type="CDD" id="cd18161">
    <property type="entry name" value="REC_hyHK_blue-like"/>
    <property type="match status" value="1"/>
</dbReference>
<dbReference type="InterPro" id="IPR013655">
    <property type="entry name" value="PAS_fold_3"/>
</dbReference>
<dbReference type="SUPFAM" id="SSF55785">
    <property type="entry name" value="PYP-like sensor domain (PAS domain)"/>
    <property type="match status" value="2"/>
</dbReference>
<evidence type="ECO:0000256" key="4">
    <source>
        <dbReference type="ARBA" id="ARBA00022777"/>
    </source>
</evidence>
<dbReference type="SMART" id="SM00448">
    <property type="entry name" value="REC"/>
    <property type="match status" value="1"/>
</dbReference>
<keyword evidence="4 10" id="KW-0418">Kinase</keyword>
<evidence type="ECO:0000259" key="8">
    <source>
        <dbReference type="PROSITE" id="PS50110"/>
    </source>
</evidence>
<dbReference type="Gene3D" id="3.40.50.2300">
    <property type="match status" value="1"/>
</dbReference>
<dbReference type="AlphaFoldDB" id="A0A0U4XQD6"/>
<dbReference type="Pfam" id="PF00512">
    <property type="entry name" value="HisKA"/>
    <property type="match status" value="1"/>
</dbReference>
<protein>
    <recommendedName>
        <fullName evidence="2">histidine kinase</fullName>
        <ecNumber evidence="2">2.7.13.3</ecNumber>
    </recommendedName>
</protein>
<dbReference type="Gene3D" id="3.30.450.20">
    <property type="entry name" value="PAS domain"/>
    <property type="match status" value="2"/>
</dbReference>
<dbReference type="Gene3D" id="1.10.287.130">
    <property type="match status" value="1"/>
</dbReference>